<evidence type="ECO:0000313" key="1">
    <source>
        <dbReference type="EMBL" id="OXI38734.1"/>
    </source>
</evidence>
<proteinExistence type="predicted"/>
<accession>A0A228I8G3</accession>
<comment type="caution">
    <text evidence="1">The sequence shown here is derived from an EMBL/GenBank/DDBJ whole genome shotgun (WGS) entry which is preliminary data.</text>
</comment>
<dbReference type="AlphaFoldDB" id="A0A228I8G3"/>
<protein>
    <submittedName>
        <fullName evidence="1">Uncharacterized protein</fullName>
    </submittedName>
</protein>
<sequence>MNGKPHKNDISIGPDRWIEFRDLTGEQAQTVAIDPSLAGIMPLLDALETDCVAECCGIDAFVFWPDEIAGAVSTRDRAALTQLADDLLTVQRSIDALPSDLVVSTRMNQYFPKAVILELLAHLRTTVDAIRSQRAARDAST</sequence>
<dbReference type="OrthoDB" id="6420167at2"/>
<evidence type="ECO:0000313" key="2">
    <source>
        <dbReference type="Proteomes" id="UP000214600"/>
    </source>
</evidence>
<organism evidence="1 2">
    <name type="scientific">Burkholderia aenigmatica</name>
    <dbReference type="NCBI Taxonomy" id="2015348"/>
    <lineage>
        <taxon>Bacteria</taxon>
        <taxon>Pseudomonadati</taxon>
        <taxon>Pseudomonadota</taxon>
        <taxon>Betaproteobacteria</taxon>
        <taxon>Burkholderiales</taxon>
        <taxon>Burkholderiaceae</taxon>
        <taxon>Burkholderia</taxon>
        <taxon>Burkholderia cepacia complex</taxon>
    </lineage>
</organism>
<reference evidence="2" key="1">
    <citation type="submission" date="2017-06" db="EMBL/GenBank/DDBJ databases">
        <authorList>
            <person name="LiPuma J."/>
            <person name="Spilker T."/>
        </authorList>
    </citation>
    <scope>NUCLEOTIDE SEQUENCE [LARGE SCALE GENOMIC DNA]</scope>
    <source>
        <strain evidence="2">AU17325</strain>
    </source>
</reference>
<dbReference type="RefSeq" id="WP_089452875.1">
    <property type="nucleotide sequence ID" value="NZ_NKFA01000012.1"/>
</dbReference>
<dbReference type="Proteomes" id="UP000214600">
    <property type="component" value="Unassembled WGS sequence"/>
</dbReference>
<dbReference type="EMBL" id="NKFA01000012">
    <property type="protein sequence ID" value="OXI38734.1"/>
    <property type="molecule type" value="Genomic_DNA"/>
</dbReference>
<dbReference type="InterPro" id="IPR046294">
    <property type="entry name" value="DUF6331"/>
</dbReference>
<dbReference type="Pfam" id="PF19856">
    <property type="entry name" value="DUF6331"/>
    <property type="match status" value="1"/>
</dbReference>
<name>A0A228I8G3_9BURK</name>
<gene>
    <name evidence="1" type="ORF">CFB84_27915</name>
</gene>
<reference evidence="1 2" key="2">
    <citation type="submission" date="2017-08" db="EMBL/GenBank/DDBJ databases">
        <title>WGS of novel Burkholderia cepaca complex species.</title>
        <authorList>
            <person name="Lipuma J."/>
            <person name="Spilker T."/>
        </authorList>
    </citation>
    <scope>NUCLEOTIDE SEQUENCE [LARGE SCALE GENOMIC DNA]</scope>
    <source>
        <strain evidence="1 2">AU17325</strain>
    </source>
</reference>